<dbReference type="Gene3D" id="3.30.70.100">
    <property type="match status" value="1"/>
</dbReference>
<dbReference type="InterPro" id="IPR011008">
    <property type="entry name" value="Dimeric_a/b-barrel"/>
</dbReference>
<keyword evidence="1" id="KW-0503">Monooxygenase</keyword>
<keyword evidence="2" id="KW-1185">Reference proteome</keyword>
<keyword evidence="1" id="KW-0560">Oxidoreductase</keyword>
<evidence type="ECO:0000313" key="2">
    <source>
        <dbReference type="Proteomes" id="UP001265550"/>
    </source>
</evidence>
<dbReference type="GO" id="GO:0004497">
    <property type="term" value="F:monooxygenase activity"/>
    <property type="evidence" value="ECO:0007669"/>
    <property type="project" value="UniProtKB-KW"/>
</dbReference>
<dbReference type="SUPFAM" id="SSF54909">
    <property type="entry name" value="Dimeric alpha+beta barrel"/>
    <property type="match status" value="1"/>
</dbReference>
<dbReference type="EMBL" id="JAVDWE010000039">
    <property type="protein sequence ID" value="MDR7097616.1"/>
    <property type="molecule type" value="Genomic_DNA"/>
</dbReference>
<dbReference type="Proteomes" id="UP001265550">
    <property type="component" value="Unassembled WGS sequence"/>
</dbReference>
<sequence>MQPIIEMSWQHKPQPFTEEIIKMTQMGLFVRLDAKPGKEAALEEFLKGALPLARAETGTPVWYALKFGPSSFAIFDAFEAEDGRAAHLNGPIAAALMKHADELLAKPVVIERWDVVAVK</sequence>
<protein>
    <submittedName>
        <fullName evidence="1">Quinol monooxygenase YgiN</fullName>
    </submittedName>
</protein>
<name>A0ABU1VJF6_9BURK</name>
<reference evidence="1 2" key="1">
    <citation type="submission" date="2023-07" db="EMBL/GenBank/DDBJ databases">
        <title>Sorghum-associated microbial communities from plants grown in Nebraska, USA.</title>
        <authorList>
            <person name="Schachtman D."/>
        </authorList>
    </citation>
    <scope>NUCLEOTIDE SEQUENCE [LARGE SCALE GENOMIC DNA]</scope>
    <source>
        <strain evidence="1 2">BE240</strain>
    </source>
</reference>
<gene>
    <name evidence="1" type="ORF">J2X09_005392</name>
</gene>
<accession>A0ABU1VJF6</accession>
<organism evidence="1 2">
    <name type="scientific">Hydrogenophaga laconesensis</name>
    <dbReference type="NCBI Taxonomy" id="1805971"/>
    <lineage>
        <taxon>Bacteria</taxon>
        <taxon>Pseudomonadati</taxon>
        <taxon>Pseudomonadota</taxon>
        <taxon>Betaproteobacteria</taxon>
        <taxon>Burkholderiales</taxon>
        <taxon>Comamonadaceae</taxon>
        <taxon>Hydrogenophaga</taxon>
    </lineage>
</organism>
<comment type="caution">
    <text evidence="1">The sequence shown here is derived from an EMBL/GenBank/DDBJ whole genome shotgun (WGS) entry which is preliminary data.</text>
</comment>
<evidence type="ECO:0000313" key="1">
    <source>
        <dbReference type="EMBL" id="MDR7097616.1"/>
    </source>
</evidence>
<proteinExistence type="predicted"/>